<gene>
    <name evidence="3" type="ORF">JAAARDRAFT_446580</name>
</gene>
<accession>A0A067PDG0</accession>
<dbReference type="InParanoid" id="A0A067PDG0"/>
<feature type="region of interest" description="Disordered" evidence="2">
    <location>
        <begin position="303"/>
        <end position="346"/>
    </location>
</feature>
<evidence type="ECO:0000256" key="1">
    <source>
        <dbReference type="SAM" id="Coils"/>
    </source>
</evidence>
<dbReference type="HOGENOM" id="CLU_407121_0_0_1"/>
<feature type="coiled-coil region" evidence="1">
    <location>
        <begin position="228"/>
        <end position="277"/>
    </location>
</feature>
<dbReference type="EMBL" id="KL197737">
    <property type="protein sequence ID" value="KDQ52918.1"/>
    <property type="molecule type" value="Genomic_DNA"/>
</dbReference>
<evidence type="ECO:0000256" key="2">
    <source>
        <dbReference type="SAM" id="MobiDB-lite"/>
    </source>
</evidence>
<reference evidence="4" key="1">
    <citation type="journal article" date="2014" name="Proc. Natl. Acad. Sci. U.S.A.">
        <title>Extensive sampling of basidiomycete genomes demonstrates inadequacy of the white-rot/brown-rot paradigm for wood decay fungi.</title>
        <authorList>
            <person name="Riley R."/>
            <person name="Salamov A.A."/>
            <person name="Brown D.W."/>
            <person name="Nagy L.G."/>
            <person name="Floudas D."/>
            <person name="Held B.W."/>
            <person name="Levasseur A."/>
            <person name="Lombard V."/>
            <person name="Morin E."/>
            <person name="Otillar R."/>
            <person name="Lindquist E.A."/>
            <person name="Sun H."/>
            <person name="LaButti K.M."/>
            <person name="Schmutz J."/>
            <person name="Jabbour D."/>
            <person name="Luo H."/>
            <person name="Baker S.E."/>
            <person name="Pisabarro A.G."/>
            <person name="Walton J.D."/>
            <person name="Blanchette R.A."/>
            <person name="Henrissat B."/>
            <person name="Martin F."/>
            <person name="Cullen D."/>
            <person name="Hibbett D.S."/>
            <person name="Grigoriev I.V."/>
        </authorList>
    </citation>
    <scope>NUCLEOTIDE SEQUENCE [LARGE SCALE GENOMIC DNA]</scope>
    <source>
        <strain evidence="4">MUCL 33604</strain>
    </source>
</reference>
<feature type="coiled-coil region" evidence="1">
    <location>
        <begin position="466"/>
        <end position="507"/>
    </location>
</feature>
<sequence>MAVQFGANPSDSLLKLEITTLSHQSLINLASAIMDSEIELASSTSIIELRGVDVYATKGGIFFNQYFESGFRLKGVIIVAGHQGKVDCSLSWTEGLKLKATMDGFDLGPLRVSGAKGSPNPILDVVISPTQQKFFLSGMIEIFSLKVEIFADFQWLPVFKFSFSFELAWSNLLLVKVEAHAIPTGASRAPKDHDFVFYALFEQHIIEEIARSVLEFLRRTHESIQKFLIEGQENVRKAKEAYERAIDEKTAELEQARERLQTYKDGLRQKLRELEEGHNAQKPAVEAGVSEAKVKGEKLRLEKRVKKDQQEHEHSLKVEKARSDVTTREEEGTQRQNEATRNLDNKKQEFASRFGNADNDLQRARDAVRHEQGLVNQLSGQIDWLENERRNAGLWRKIDITFEIGKLGIELGVKRAALLIAEKVLQTADAIFHSPIFTSFMELLENLGNTVTAVINGAKKLINDALDMLKLAKKAMEVAIAAAQNDLEKAERLAHELESEAKAAFDKFVKDFNHTVDEVKTNLELVGASAQQIVVDAAVLALELAKKNDWVWKAAEGALEALKKGEAAAYDVLSDAVKSVATLVDIQKVELVGVMRTKTGMEPFHLCVEGFIGGKRFKFHGDWSPGKTMEFLESVAKAALSLLTLGSSSTASPCTRCLELRSLTTQVIMPKKLIS</sequence>
<evidence type="ECO:0000313" key="4">
    <source>
        <dbReference type="Proteomes" id="UP000027265"/>
    </source>
</evidence>
<protein>
    <submittedName>
        <fullName evidence="3">Uncharacterized protein</fullName>
    </submittedName>
</protein>
<dbReference type="STRING" id="933084.A0A067PDG0"/>
<organism evidence="3 4">
    <name type="scientific">Jaapia argillacea MUCL 33604</name>
    <dbReference type="NCBI Taxonomy" id="933084"/>
    <lineage>
        <taxon>Eukaryota</taxon>
        <taxon>Fungi</taxon>
        <taxon>Dikarya</taxon>
        <taxon>Basidiomycota</taxon>
        <taxon>Agaricomycotina</taxon>
        <taxon>Agaricomycetes</taxon>
        <taxon>Agaricomycetidae</taxon>
        <taxon>Jaapiales</taxon>
        <taxon>Jaapiaceae</taxon>
        <taxon>Jaapia</taxon>
    </lineage>
</organism>
<evidence type="ECO:0000313" key="3">
    <source>
        <dbReference type="EMBL" id="KDQ52918.1"/>
    </source>
</evidence>
<keyword evidence="1" id="KW-0175">Coiled coil</keyword>
<dbReference type="OrthoDB" id="3219467at2759"/>
<feature type="compositionally biased region" description="Basic and acidic residues" evidence="2">
    <location>
        <begin position="303"/>
        <end position="333"/>
    </location>
</feature>
<dbReference type="Proteomes" id="UP000027265">
    <property type="component" value="Unassembled WGS sequence"/>
</dbReference>
<dbReference type="AlphaFoldDB" id="A0A067PDG0"/>
<proteinExistence type="predicted"/>
<name>A0A067PDG0_9AGAM</name>
<keyword evidence="4" id="KW-1185">Reference proteome</keyword>